<name>Q5L6K0_CHLAB</name>
<evidence type="ECO:0000256" key="7">
    <source>
        <dbReference type="ARBA" id="ARBA00022692"/>
    </source>
</evidence>
<dbReference type="Gene3D" id="2.40.128.130">
    <property type="entry name" value="Autotransporter beta-domain"/>
    <property type="match status" value="1"/>
</dbReference>
<keyword evidence="4" id="KW-1134">Transmembrane beta strand</keyword>
<dbReference type="InterPro" id="IPR005546">
    <property type="entry name" value="Autotransporte_beta"/>
</dbReference>
<dbReference type="SMART" id="SM00869">
    <property type="entry name" value="Autotransporter"/>
    <property type="match status" value="1"/>
</dbReference>
<feature type="domain" description="Autotransporter" evidence="11">
    <location>
        <begin position="650"/>
        <end position="953"/>
    </location>
</feature>
<dbReference type="Pfam" id="PF07548">
    <property type="entry name" value="ChlamPMP_M"/>
    <property type="match status" value="1"/>
</dbReference>
<dbReference type="eggNOG" id="COG3210">
    <property type="taxonomic scope" value="Bacteria"/>
</dbReference>
<evidence type="ECO:0000256" key="4">
    <source>
        <dbReference type="ARBA" id="ARBA00022452"/>
    </source>
</evidence>
<accession>Q5L6K0</accession>
<evidence type="ECO:0000256" key="5">
    <source>
        <dbReference type="ARBA" id="ARBA00022512"/>
    </source>
</evidence>
<dbReference type="EMBL" id="CR848038">
    <property type="protein sequence ID" value="CAH63722.1"/>
    <property type="molecule type" value="Genomic_DNA"/>
</dbReference>
<keyword evidence="10" id="KW-0998">Cell outer membrane</keyword>
<dbReference type="NCBIfam" id="TIGR01376">
    <property type="entry name" value="POMP_repeat"/>
    <property type="match status" value="4"/>
</dbReference>
<proteinExistence type="inferred from homology"/>
<keyword evidence="8" id="KW-0732">Signal</keyword>
<keyword evidence="6" id="KW-0964">Secreted</keyword>
<dbReference type="HOGENOM" id="CLU_004549_2_0_0"/>
<evidence type="ECO:0000256" key="1">
    <source>
        <dbReference type="ARBA" id="ARBA00004191"/>
    </source>
</evidence>
<dbReference type="Pfam" id="PF02415">
    <property type="entry name" value="Chlam_PMP"/>
    <property type="match status" value="2"/>
</dbReference>
<sequence>MVSDLCCPSMCPYCRSLFYLISFSLCSYELICLAKDKTTSSSYTLSASGYSYPLSTLLGIDGSINTSLENYGLLHDATTDIDITGQKYFYINYQYFKDNGGAVTAKDLNISKNTGPIVFGKNTSYQNGGAVSSTNCNITENKQRCCFINNATMLTPDAREATQAGGAIQCSQLAISNNQGSCEFISNVSLIQGGAISSSGDVQITENHQPVILNNNKCLTNESKGGGVYSNNCSITSNHAPITFINNQSGYGGGIFSTTNCNISYNSEIVSFLSNSGVNHIYSSQDYGGGAICSSNCNITNNSKGVIFQNNVSRRNGGAIYSKNLTIQDNGPVLFLNNVSTWGAGIQNYGGNSKFYLSADQGDIVFRNNRSVKSNNRNAIRSTVNLYLQIGARHGYSVKFYDPVEHEHPSTLGLVFNPESHHLGTVLFSGADVSPDEASDQNYFSLLRNTCKIAHGVVAVEDKAGLGIYNISQEEGILRLGNNSVIKTLKKRTSTSGSTSETYEGSSLDLTKLALNLPSILAPGANAPKIWLDPDDTSKENAITENEPKVTLSGPLLLLNSENQDPYDSLDLSSGITRVPLLYLCDNKSNKIDAQNLDIQAVNETHHYGYQGIWSPYWEQYTTETTNTNHRYLYANWTPTGYIPNPIYRGDLVANALWQAAYNIATGLHTLEHCSHKIPNREISGGGLGTYVLQKTRNSQQGFQLFSKGYSTEVAGSTETQHNFTLSFAQFYSEIRESKFKNKVSSNCYFAGAQIQIPLFDEDILTSASLGYVYSHSRVKTKNPTLKTASEGHFHGHTIGSEICCMLPEGGVSYLQFRPFIKALGIHAIQESFKETGDHIRSFETQHPLINVTLPIGISCYAQHEASLKTDWKFQLAYTPTIYRQKPKILTRRWISKGSWITSGTPVDYHAGSVTINNTISFFNKMSLSINYRGDFSKSTLCNFLNITSELQF</sequence>
<evidence type="ECO:0000256" key="6">
    <source>
        <dbReference type="ARBA" id="ARBA00022525"/>
    </source>
</evidence>
<dbReference type="InterPro" id="IPR036709">
    <property type="entry name" value="Autotransporte_beta_dom_sf"/>
</dbReference>
<evidence type="ECO:0000256" key="9">
    <source>
        <dbReference type="ARBA" id="ARBA00023136"/>
    </source>
</evidence>
<dbReference type="OrthoDB" id="16673at2"/>
<keyword evidence="13" id="KW-1185">Reference proteome</keyword>
<dbReference type="KEGG" id="cab:CAB266"/>
<dbReference type="Proteomes" id="UP000001012">
    <property type="component" value="Chromosome"/>
</dbReference>
<comment type="subcellular location">
    <subcellularLocation>
        <location evidence="2">Cell outer membrane</location>
        <topology evidence="2">Peripheral membrane protein</topology>
        <orientation evidence="2">Extracellular side</orientation>
    </subcellularLocation>
    <subcellularLocation>
        <location evidence="1">Secreted</location>
        <location evidence="1">Cell wall</location>
    </subcellularLocation>
</comment>
<keyword evidence="9" id="KW-0472">Membrane</keyword>
<evidence type="ECO:0000256" key="8">
    <source>
        <dbReference type="ARBA" id="ARBA00022729"/>
    </source>
</evidence>
<protein>
    <submittedName>
        <fullName evidence="12">Polymorphic outer membrane protein</fullName>
    </submittedName>
</protein>
<organism evidence="12 13">
    <name type="scientific">Chlamydia abortus (strain DSM 27085 / S26/3)</name>
    <name type="common">Chlamydophila abortus</name>
    <dbReference type="NCBI Taxonomy" id="218497"/>
    <lineage>
        <taxon>Bacteria</taxon>
        <taxon>Pseudomonadati</taxon>
        <taxon>Chlamydiota</taxon>
        <taxon>Chlamydiia</taxon>
        <taxon>Chlamydiales</taxon>
        <taxon>Chlamydiaceae</taxon>
        <taxon>Chlamydia/Chlamydophila group</taxon>
        <taxon>Chlamydia</taxon>
    </lineage>
</organism>
<evidence type="ECO:0000256" key="2">
    <source>
        <dbReference type="ARBA" id="ARBA00004416"/>
    </source>
</evidence>
<dbReference type="AlphaFoldDB" id="Q5L6K0"/>
<dbReference type="GO" id="GO:0009279">
    <property type="term" value="C:cell outer membrane"/>
    <property type="evidence" value="ECO:0007669"/>
    <property type="project" value="UniProtKB-SubCell"/>
</dbReference>
<evidence type="ECO:0000256" key="10">
    <source>
        <dbReference type="ARBA" id="ARBA00023237"/>
    </source>
</evidence>
<reference evidence="12 13" key="1">
    <citation type="journal article" date="2005" name="Genome Res.">
        <title>The Chlamydophila abortus genome sequence reveals an array of variable proteins that contribute to interspecies variation.</title>
        <authorList>
            <person name="Thomson N.R."/>
            <person name="Yeats C."/>
            <person name="Bell K."/>
            <person name="Holden M.T.G."/>
            <person name="Bentley S.D."/>
            <person name="Livingstone M."/>
            <person name="Cerdeno-Tarraga A.M."/>
            <person name="Harris B."/>
            <person name="Doggett J."/>
            <person name="Ormond D."/>
            <person name="Mungal K."/>
            <person name="Clarke K."/>
            <person name="Feltwell T."/>
            <person name="Hance Z."/>
            <person name="Sanders M."/>
            <person name="Quail M.A."/>
            <person name="Price C."/>
            <person name="Parkhill J."/>
            <person name="Longbottom D."/>
        </authorList>
    </citation>
    <scope>NUCLEOTIDE SEQUENCE [LARGE SCALE GENOMIC DNA]</scope>
    <source>
        <strain evidence="13">DSM 27085 / S26/3</strain>
    </source>
</reference>
<dbReference type="PROSITE" id="PS51208">
    <property type="entry name" value="AUTOTRANSPORTER"/>
    <property type="match status" value="1"/>
</dbReference>
<dbReference type="RefSeq" id="WP_011096946.1">
    <property type="nucleotide sequence ID" value="NC_004552.2"/>
</dbReference>
<evidence type="ECO:0000313" key="13">
    <source>
        <dbReference type="Proteomes" id="UP000001012"/>
    </source>
</evidence>
<evidence type="ECO:0000256" key="3">
    <source>
        <dbReference type="ARBA" id="ARBA00007542"/>
    </source>
</evidence>
<evidence type="ECO:0000259" key="11">
    <source>
        <dbReference type="PROSITE" id="PS51208"/>
    </source>
</evidence>
<keyword evidence="5" id="KW-0134">Cell wall</keyword>
<comment type="similarity">
    <text evidence="3">Belongs to the PMP outer membrane protein family.</text>
</comment>
<keyword evidence="7" id="KW-0812">Transmembrane</keyword>
<dbReference type="InterPro" id="IPR011427">
    <property type="entry name" value="Polymorphic_membr_middle"/>
</dbReference>
<evidence type="ECO:0000313" key="12">
    <source>
        <dbReference type="EMBL" id="CAH63722.1"/>
    </source>
</evidence>
<dbReference type="SUPFAM" id="SSF103515">
    <property type="entry name" value="Autotransporter"/>
    <property type="match status" value="1"/>
</dbReference>
<gene>
    <name evidence="12" type="primary">pmp4E</name>
    <name evidence="12" type="ordered locus">CAB266</name>
</gene>
<dbReference type="InterPro" id="IPR003368">
    <property type="entry name" value="POMP_repeat"/>
</dbReference>